<dbReference type="InterPro" id="IPR005119">
    <property type="entry name" value="LysR_subst-bd"/>
</dbReference>
<dbReference type="PANTHER" id="PTHR30126">
    <property type="entry name" value="HTH-TYPE TRANSCRIPTIONAL REGULATOR"/>
    <property type="match status" value="1"/>
</dbReference>
<proteinExistence type="inferred from homology"/>
<dbReference type="Gene3D" id="3.40.190.290">
    <property type="match status" value="1"/>
</dbReference>
<comment type="similarity">
    <text evidence="1">Belongs to the LysR transcriptional regulatory family.</text>
</comment>
<keyword evidence="2" id="KW-0805">Transcription regulation</keyword>
<comment type="caution">
    <text evidence="6">The sequence shown here is derived from an EMBL/GenBank/DDBJ whole genome shotgun (WGS) entry which is preliminary data.</text>
</comment>
<dbReference type="InterPro" id="IPR000847">
    <property type="entry name" value="LysR_HTH_N"/>
</dbReference>
<dbReference type="PANTHER" id="PTHR30126:SF22">
    <property type="entry name" value="HTH-TYPE TRANSCRIPTIONAL REGULATOR YHAJ-RELATED"/>
    <property type="match status" value="1"/>
</dbReference>
<evidence type="ECO:0000256" key="3">
    <source>
        <dbReference type="ARBA" id="ARBA00023125"/>
    </source>
</evidence>
<evidence type="ECO:0000256" key="4">
    <source>
        <dbReference type="ARBA" id="ARBA00023163"/>
    </source>
</evidence>
<evidence type="ECO:0000259" key="5">
    <source>
        <dbReference type="PROSITE" id="PS50931"/>
    </source>
</evidence>
<dbReference type="GO" id="GO:0003700">
    <property type="term" value="F:DNA-binding transcription factor activity"/>
    <property type="evidence" value="ECO:0007669"/>
    <property type="project" value="InterPro"/>
</dbReference>
<dbReference type="CDD" id="cd05466">
    <property type="entry name" value="PBP2_LTTR_substrate"/>
    <property type="match status" value="1"/>
</dbReference>
<evidence type="ECO:0000256" key="1">
    <source>
        <dbReference type="ARBA" id="ARBA00009437"/>
    </source>
</evidence>
<gene>
    <name evidence="6" type="ORF">D515_04383</name>
</gene>
<dbReference type="FunFam" id="1.10.10.10:FF:000001">
    <property type="entry name" value="LysR family transcriptional regulator"/>
    <property type="match status" value="1"/>
</dbReference>
<accession>R1ILB7</accession>
<dbReference type="AlphaFoldDB" id="R1ILB7"/>
<dbReference type="Pfam" id="PF03466">
    <property type="entry name" value="LysR_substrate"/>
    <property type="match status" value="1"/>
</dbReference>
<dbReference type="eggNOG" id="COG0583">
    <property type="taxonomic scope" value="Bacteria"/>
</dbReference>
<dbReference type="InterPro" id="IPR036388">
    <property type="entry name" value="WH-like_DNA-bd_sf"/>
</dbReference>
<dbReference type="Pfam" id="PF00126">
    <property type="entry name" value="HTH_1"/>
    <property type="match status" value="1"/>
</dbReference>
<dbReference type="InterPro" id="IPR036390">
    <property type="entry name" value="WH_DNA-bd_sf"/>
</dbReference>
<dbReference type="PROSITE" id="PS50931">
    <property type="entry name" value="HTH_LYSR"/>
    <property type="match status" value="1"/>
</dbReference>
<evidence type="ECO:0000313" key="7">
    <source>
        <dbReference type="Proteomes" id="UP000011223"/>
    </source>
</evidence>
<organism evidence="6 7">
    <name type="scientific">Grimontia indica</name>
    <dbReference type="NCBI Taxonomy" id="1056512"/>
    <lineage>
        <taxon>Bacteria</taxon>
        <taxon>Pseudomonadati</taxon>
        <taxon>Pseudomonadota</taxon>
        <taxon>Gammaproteobacteria</taxon>
        <taxon>Vibrionales</taxon>
        <taxon>Vibrionaceae</taxon>
        <taxon>Grimontia</taxon>
    </lineage>
</organism>
<evidence type="ECO:0000256" key="2">
    <source>
        <dbReference type="ARBA" id="ARBA00023015"/>
    </source>
</evidence>
<keyword evidence="4" id="KW-0804">Transcription</keyword>
<dbReference type="Proteomes" id="UP000011223">
    <property type="component" value="Unassembled WGS sequence"/>
</dbReference>
<feature type="domain" description="HTH lysR-type" evidence="5">
    <location>
        <begin position="7"/>
        <end position="64"/>
    </location>
</feature>
<evidence type="ECO:0000313" key="6">
    <source>
        <dbReference type="EMBL" id="EOD81481.1"/>
    </source>
</evidence>
<name>R1ILB7_9GAMM</name>
<reference evidence="6 7" key="1">
    <citation type="journal article" date="2014" name="PLoS ONE">
        <title>Grimontia indica AK16(T), sp. nov., Isolated from a Seawater Sample Reports the Presence of Pathogenic Genes Similar to Vibrio Genus.</title>
        <authorList>
            <person name="Singh A."/>
            <person name="Vaidya B."/>
            <person name="Khatri I."/>
            <person name="Srinivas T.N."/>
            <person name="Subramanian S."/>
            <person name="Korpole S."/>
            <person name="Pinnaka A.K."/>
        </authorList>
    </citation>
    <scope>NUCLEOTIDE SEQUENCE [LARGE SCALE GENOMIC DNA]</scope>
    <source>
        <strain evidence="6 7">AK16</strain>
    </source>
</reference>
<protein>
    <submittedName>
        <fullName evidence="6">Transcriptional regulator</fullName>
    </submittedName>
</protein>
<sequence>MKRYADMRSSQIEMFLTAVEEGSIAGAARELDKSRTTVSAAISALEDSLGVELLARSGNSVKLTDVGRMVHDDCERMLQAAVDIEAKCRQFESGIESALRIGRDDALPESFWRATMREIQQQFPDSSVSIYVAPPPELYEMVDENMVDVAFGLLPETRAFGRINSKKLGQVRMMSVVRKDHPLASMKRIQRADLERYTEITLAYVDDEGLKALDPISPHYIALPFYEHLRDAVLDGSGWSNVPSMLLRKYLRSGTLQVMRHSNAMQWQPYGEITAMDARGGALTAWLSDRLESFLVADAE</sequence>
<dbReference type="Gene3D" id="1.10.10.10">
    <property type="entry name" value="Winged helix-like DNA-binding domain superfamily/Winged helix DNA-binding domain"/>
    <property type="match status" value="1"/>
</dbReference>
<dbReference type="SUPFAM" id="SSF53850">
    <property type="entry name" value="Periplasmic binding protein-like II"/>
    <property type="match status" value="1"/>
</dbReference>
<keyword evidence="7" id="KW-1185">Reference proteome</keyword>
<dbReference type="GO" id="GO:0000976">
    <property type="term" value="F:transcription cis-regulatory region binding"/>
    <property type="evidence" value="ECO:0007669"/>
    <property type="project" value="TreeGrafter"/>
</dbReference>
<dbReference type="EMBL" id="ANFM02000006">
    <property type="protein sequence ID" value="EOD81481.1"/>
    <property type="molecule type" value="Genomic_DNA"/>
</dbReference>
<keyword evidence="3" id="KW-0238">DNA-binding</keyword>
<dbReference type="SUPFAM" id="SSF46785">
    <property type="entry name" value="Winged helix' DNA-binding domain"/>
    <property type="match status" value="1"/>
</dbReference>